<dbReference type="Pfam" id="PF01930">
    <property type="entry name" value="Cas_Cas4"/>
    <property type="match status" value="1"/>
</dbReference>
<dbReference type="InterPro" id="IPR022765">
    <property type="entry name" value="Dna2/Cas4_DUF83"/>
</dbReference>
<gene>
    <name evidence="2" type="ORF">GCM10023091_06000</name>
</gene>
<dbReference type="Proteomes" id="UP001501508">
    <property type="component" value="Unassembled WGS sequence"/>
</dbReference>
<reference evidence="3" key="1">
    <citation type="journal article" date="2019" name="Int. J. Syst. Evol. Microbiol.">
        <title>The Global Catalogue of Microorganisms (GCM) 10K type strain sequencing project: providing services to taxonomists for standard genome sequencing and annotation.</title>
        <authorList>
            <consortium name="The Broad Institute Genomics Platform"/>
            <consortium name="The Broad Institute Genome Sequencing Center for Infectious Disease"/>
            <person name="Wu L."/>
            <person name="Ma J."/>
        </authorList>
    </citation>
    <scope>NUCLEOTIDE SEQUENCE [LARGE SCALE GENOMIC DNA]</scope>
    <source>
        <strain evidence="3">JCM 31920</strain>
    </source>
</reference>
<sequence>MQSMKNPSPRIGGMLIGYYRLCPRKTWWSLRGIWMEQESDAVALGRLLDEATYSRDDKQFQIEAEAPDGTPLIGKIDRMKLKQGVLHETKKSRSCEEAHSCASAVLPLGYCIATV</sequence>
<comment type="caution">
    <text evidence="2">The sequence shown here is derived from an EMBL/GenBank/DDBJ whole genome shotgun (WGS) entry which is preliminary data.</text>
</comment>
<evidence type="ECO:0000313" key="3">
    <source>
        <dbReference type="Proteomes" id="UP001501508"/>
    </source>
</evidence>
<evidence type="ECO:0000313" key="2">
    <source>
        <dbReference type="EMBL" id="GAA4432997.1"/>
    </source>
</evidence>
<organism evidence="2 3">
    <name type="scientific">Ravibacter arvi</name>
    <dbReference type="NCBI Taxonomy" id="2051041"/>
    <lineage>
        <taxon>Bacteria</taxon>
        <taxon>Pseudomonadati</taxon>
        <taxon>Bacteroidota</taxon>
        <taxon>Cytophagia</taxon>
        <taxon>Cytophagales</taxon>
        <taxon>Spirosomataceae</taxon>
        <taxon>Ravibacter</taxon>
    </lineage>
</organism>
<dbReference type="PANTHER" id="PTHR37168">
    <property type="entry name" value="CRISPR-ASSOCIATED EXONUCLEASE CAS4"/>
    <property type="match status" value="1"/>
</dbReference>
<feature type="domain" description="DUF83" evidence="1">
    <location>
        <begin position="13"/>
        <end position="101"/>
    </location>
</feature>
<proteinExistence type="predicted"/>
<protein>
    <recommendedName>
        <fullName evidence="1">DUF83 domain-containing protein</fullName>
    </recommendedName>
</protein>
<keyword evidence="3" id="KW-1185">Reference proteome</keyword>
<dbReference type="PANTHER" id="PTHR37168:SF1">
    <property type="entry name" value="CRISPR-ASSOCIATED EXONUCLEASE CAS4"/>
    <property type="match status" value="1"/>
</dbReference>
<evidence type="ECO:0000259" key="1">
    <source>
        <dbReference type="Pfam" id="PF01930"/>
    </source>
</evidence>
<dbReference type="EMBL" id="BAABEY010000002">
    <property type="protein sequence ID" value="GAA4432997.1"/>
    <property type="molecule type" value="Genomic_DNA"/>
</dbReference>
<name>A0ABP8LRD5_9BACT</name>
<accession>A0ABP8LRD5</accession>